<sequence>MHSQIHLLITGGTLDKDYHPLQGELYFPGSHIEEMLRQANCRLPVKCEILMQKDSLDMEQHDRAQIAEACLKSESTQILITHGTDTMVETALYLQNNPGLRGKTIVLTGAMRPFALGHSDALFNLGGALSAVQLKNSGVYICMNGRIFKADKATKNRALGVFEAI</sequence>
<protein>
    <submittedName>
        <fullName evidence="2">Asparaginase</fullName>
    </submittedName>
</protein>
<dbReference type="InterPro" id="IPR037152">
    <property type="entry name" value="L-asparaginase_N_sf"/>
</dbReference>
<accession>A0ABS0BV62</accession>
<dbReference type="PRINTS" id="PR00139">
    <property type="entry name" value="ASNGLNASE"/>
</dbReference>
<comment type="caution">
    <text evidence="2">The sequence shown here is derived from an EMBL/GenBank/DDBJ whole genome shotgun (WGS) entry which is preliminary data.</text>
</comment>
<dbReference type="Gene3D" id="3.40.50.1170">
    <property type="entry name" value="L-asparaginase, N-terminal domain"/>
    <property type="match status" value="1"/>
</dbReference>
<evidence type="ECO:0000313" key="3">
    <source>
        <dbReference type="Proteomes" id="UP001193680"/>
    </source>
</evidence>
<dbReference type="InterPro" id="IPR036152">
    <property type="entry name" value="Asp/glu_Ase-like_sf"/>
</dbReference>
<proteinExistence type="predicted"/>
<reference evidence="2 3" key="1">
    <citation type="submission" date="2020-06" db="EMBL/GenBank/DDBJ databases">
        <authorList>
            <person name="Scott K."/>
        </authorList>
    </citation>
    <scope>NUCLEOTIDE SEQUENCE [LARGE SCALE GENOMIC DNA]</scope>
    <source>
        <strain evidence="2 3">HH1</strain>
    </source>
</reference>
<dbReference type="RefSeq" id="WP_194947224.1">
    <property type="nucleotide sequence ID" value="NZ_JACBGI020000001.1"/>
</dbReference>
<dbReference type="Pfam" id="PF00710">
    <property type="entry name" value="Asparaginase"/>
    <property type="match status" value="1"/>
</dbReference>
<evidence type="ECO:0000313" key="2">
    <source>
        <dbReference type="EMBL" id="MBF6056864.1"/>
    </source>
</evidence>
<dbReference type="PIRSF" id="PIRSF001220">
    <property type="entry name" value="L-ASNase_gatD"/>
    <property type="match status" value="1"/>
</dbReference>
<dbReference type="SUPFAM" id="SSF53774">
    <property type="entry name" value="Glutaminase/Asparaginase"/>
    <property type="match status" value="1"/>
</dbReference>
<reference evidence="2 3" key="2">
    <citation type="submission" date="2020-11" db="EMBL/GenBank/DDBJ databases">
        <title>Sulfur oxidizing isolate from Hospital Hole Sinkhole.</title>
        <authorList>
            <person name="Scott K.M."/>
        </authorList>
    </citation>
    <scope>NUCLEOTIDE SEQUENCE [LARGE SCALE GENOMIC DNA]</scope>
    <source>
        <strain evidence="2 3">HH1</strain>
    </source>
</reference>
<dbReference type="Proteomes" id="UP001193680">
    <property type="component" value="Unassembled WGS sequence"/>
</dbReference>
<dbReference type="InterPro" id="IPR027474">
    <property type="entry name" value="L-asparaginase_N"/>
</dbReference>
<keyword evidence="3" id="KW-1185">Reference proteome</keyword>
<evidence type="ECO:0000259" key="1">
    <source>
        <dbReference type="Pfam" id="PF00710"/>
    </source>
</evidence>
<dbReference type="EMBL" id="JACBGI020000001">
    <property type="protein sequence ID" value="MBF6056864.1"/>
    <property type="molecule type" value="Genomic_DNA"/>
</dbReference>
<dbReference type="PANTHER" id="PTHR11707:SF28">
    <property type="entry name" value="60 KDA LYSOPHOSPHOLIPASE"/>
    <property type="match status" value="1"/>
</dbReference>
<dbReference type="PIRSF" id="PIRSF500176">
    <property type="entry name" value="L_ASNase"/>
    <property type="match status" value="1"/>
</dbReference>
<name>A0ABS0BV62_9GAMM</name>
<feature type="domain" description="L-asparaginase N-terminal" evidence="1">
    <location>
        <begin position="5"/>
        <end position="158"/>
    </location>
</feature>
<organism evidence="2 3">
    <name type="scientific">Thiomicrorhabdus heinhorstiae</name>
    <dbReference type="NCBI Taxonomy" id="2748010"/>
    <lineage>
        <taxon>Bacteria</taxon>
        <taxon>Pseudomonadati</taxon>
        <taxon>Pseudomonadota</taxon>
        <taxon>Gammaproteobacteria</taxon>
        <taxon>Thiotrichales</taxon>
        <taxon>Piscirickettsiaceae</taxon>
        <taxon>Thiomicrorhabdus</taxon>
    </lineage>
</organism>
<dbReference type="PANTHER" id="PTHR11707">
    <property type="entry name" value="L-ASPARAGINASE"/>
    <property type="match status" value="1"/>
</dbReference>
<dbReference type="InterPro" id="IPR006034">
    <property type="entry name" value="Asparaginase/glutaminase-like"/>
</dbReference>
<dbReference type="PROSITE" id="PS51732">
    <property type="entry name" value="ASN_GLN_ASE_3"/>
    <property type="match status" value="1"/>
</dbReference>
<gene>
    <name evidence="2" type="ORF">H8792_000735</name>
</gene>